<accession>A0ABT9MM26</accession>
<keyword evidence="2" id="KW-1185">Reference proteome</keyword>
<comment type="caution">
    <text evidence="1">The sequence shown here is derived from an EMBL/GenBank/DDBJ whole genome shotgun (WGS) entry which is preliminary data.</text>
</comment>
<name>A0ABT9MM26_9ACTN</name>
<protein>
    <submittedName>
        <fullName evidence="1">Uncharacterized protein</fullName>
    </submittedName>
</protein>
<evidence type="ECO:0000313" key="1">
    <source>
        <dbReference type="EMBL" id="MDP9792376.1"/>
    </source>
</evidence>
<dbReference type="Proteomes" id="UP001240984">
    <property type="component" value="Unassembled WGS sequence"/>
</dbReference>
<dbReference type="EMBL" id="JAUSRA010000001">
    <property type="protein sequence ID" value="MDP9792376.1"/>
    <property type="molecule type" value="Genomic_DNA"/>
</dbReference>
<organism evidence="1 2">
    <name type="scientific">Catenuloplanes nepalensis</name>
    <dbReference type="NCBI Taxonomy" id="587533"/>
    <lineage>
        <taxon>Bacteria</taxon>
        <taxon>Bacillati</taxon>
        <taxon>Actinomycetota</taxon>
        <taxon>Actinomycetes</taxon>
        <taxon>Micromonosporales</taxon>
        <taxon>Micromonosporaceae</taxon>
        <taxon>Catenuloplanes</taxon>
    </lineage>
</organism>
<gene>
    <name evidence="1" type="ORF">J2S43_000888</name>
</gene>
<proteinExistence type="predicted"/>
<sequence length="29" mass="3050">MFPSRPGDIPAGTPARWPAGLDVAGVWID</sequence>
<reference evidence="1 2" key="1">
    <citation type="submission" date="2023-07" db="EMBL/GenBank/DDBJ databases">
        <title>Sequencing the genomes of 1000 actinobacteria strains.</title>
        <authorList>
            <person name="Klenk H.-P."/>
        </authorList>
    </citation>
    <scope>NUCLEOTIDE SEQUENCE [LARGE SCALE GENOMIC DNA]</scope>
    <source>
        <strain evidence="1 2">DSM 44710</strain>
    </source>
</reference>
<evidence type="ECO:0000313" key="2">
    <source>
        <dbReference type="Proteomes" id="UP001240984"/>
    </source>
</evidence>